<comment type="similarity">
    <text evidence="1">Belongs to the dTDP-4-dehydrorhamnose 3,5-epimerase family.</text>
</comment>
<reference evidence="5" key="1">
    <citation type="journal article" date="2014" name="Int. J. Syst. Evol. Microbiol.">
        <title>Complete genome sequence of Corynebacterium casei LMG S-19264T (=DSM 44701T), isolated from a smear-ripened cheese.</title>
        <authorList>
            <consortium name="US DOE Joint Genome Institute (JGI-PGF)"/>
            <person name="Walter F."/>
            <person name="Albersmeier A."/>
            <person name="Kalinowski J."/>
            <person name="Ruckert C."/>
        </authorList>
    </citation>
    <scope>NUCLEOTIDE SEQUENCE</scope>
    <source>
        <strain evidence="5">JCM 3172</strain>
    </source>
</reference>
<name>A0A918GW47_9ACTN</name>
<feature type="active site" description="Proton acceptor" evidence="3">
    <location>
        <position position="63"/>
    </location>
</feature>
<gene>
    <name evidence="5" type="primary">rfbC</name>
    <name evidence="5" type="ORF">GCM10014713_03010</name>
</gene>
<comment type="caution">
    <text evidence="5">The sequence shown here is derived from an EMBL/GenBank/DDBJ whole genome shotgun (WGS) entry which is preliminary data.</text>
</comment>
<evidence type="ECO:0000256" key="1">
    <source>
        <dbReference type="ARBA" id="ARBA00010154"/>
    </source>
</evidence>
<evidence type="ECO:0000256" key="4">
    <source>
        <dbReference type="PIRSR" id="PIRSR600888-3"/>
    </source>
</evidence>
<dbReference type="CDD" id="cd00438">
    <property type="entry name" value="cupin_RmlC"/>
    <property type="match status" value="1"/>
</dbReference>
<keyword evidence="6" id="KW-1185">Reference proteome</keyword>
<dbReference type="PANTHER" id="PTHR21047">
    <property type="entry name" value="DTDP-6-DEOXY-D-GLUCOSE-3,5 EPIMERASE"/>
    <property type="match status" value="1"/>
</dbReference>
<dbReference type="Gene3D" id="2.60.120.10">
    <property type="entry name" value="Jelly Rolls"/>
    <property type="match status" value="1"/>
</dbReference>
<dbReference type="GO" id="GO:0005829">
    <property type="term" value="C:cytosol"/>
    <property type="evidence" value="ECO:0007669"/>
    <property type="project" value="TreeGrafter"/>
</dbReference>
<evidence type="ECO:0000313" key="5">
    <source>
        <dbReference type="EMBL" id="GGT13837.1"/>
    </source>
</evidence>
<dbReference type="GO" id="GO:0008830">
    <property type="term" value="F:dTDP-4-dehydrorhamnose 3,5-epimerase activity"/>
    <property type="evidence" value="ECO:0007669"/>
    <property type="project" value="InterPro"/>
</dbReference>
<dbReference type="InterPro" id="IPR014710">
    <property type="entry name" value="RmlC-like_jellyroll"/>
</dbReference>
<organism evidence="5 6">
    <name type="scientific">Streptomyces purpureus</name>
    <dbReference type="NCBI Taxonomy" id="1951"/>
    <lineage>
        <taxon>Bacteria</taxon>
        <taxon>Bacillati</taxon>
        <taxon>Actinomycetota</taxon>
        <taxon>Actinomycetes</taxon>
        <taxon>Kitasatosporales</taxon>
        <taxon>Streptomycetaceae</taxon>
        <taxon>Streptomyces</taxon>
    </lineage>
</organism>
<dbReference type="Proteomes" id="UP000619486">
    <property type="component" value="Unassembled WGS sequence"/>
</dbReference>
<dbReference type="GO" id="GO:0019305">
    <property type="term" value="P:dTDP-rhamnose biosynthetic process"/>
    <property type="evidence" value="ECO:0007669"/>
    <property type="project" value="TreeGrafter"/>
</dbReference>
<evidence type="ECO:0000256" key="3">
    <source>
        <dbReference type="PIRSR" id="PIRSR600888-1"/>
    </source>
</evidence>
<evidence type="ECO:0000313" key="6">
    <source>
        <dbReference type="Proteomes" id="UP000619486"/>
    </source>
</evidence>
<dbReference type="PANTHER" id="PTHR21047:SF2">
    <property type="entry name" value="THYMIDINE DIPHOSPHO-4-KETO-RHAMNOSE 3,5-EPIMERASE"/>
    <property type="match status" value="1"/>
</dbReference>
<dbReference type="RefSeq" id="WP_019890947.1">
    <property type="nucleotide sequence ID" value="NZ_BMQQ01000001.1"/>
</dbReference>
<keyword evidence="2" id="KW-0413">Isomerase</keyword>
<sequence length="207" mass="22985">MKARELTVDGALEFTPRVFPDERGLFLSPFQEEAFTEAHGAPLFRVAQTNHSVSRRGVVRGIHYTVTPPGTAKYVYCARGKALDVVVDIRAGSPTFGRWDSVLMDQRDHRATYLPVGVGHAFVALEDDTVMAYLLSESYVAEHELALSVLDPALGLPLPRDTEPVLSERDRAAPTLAEARERGLLPEYDRCQEIERGRLTDTPALPR</sequence>
<reference evidence="5" key="2">
    <citation type="submission" date="2020-09" db="EMBL/GenBank/DDBJ databases">
        <authorList>
            <person name="Sun Q."/>
            <person name="Ohkuma M."/>
        </authorList>
    </citation>
    <scope>NUCLEOTIDE SEQUENCE</scope>
    <source>
        <strain evidence="5">JCM 3172</strain>
    </source>
</reference>
<evidence type="ECO:0000256" key="2">
    <source>
        <dbReference type="ARBA" id="ARBA00023235"/>
    </source>
</evidence>
<dbReference type="GO" id="GO:0000271">
    <property type="term" value="P:polysaccharide biosynthetic process"/>
    <property type="evidence" value="ECO:0007669"/>
    <property type="project" value="TreeGrafter"/>
</dbReference>
<feature type="active site" description="Proton donor" evidence="3">
    <location>
        <position position="133"/>
    </location>
</feature>
<dbReference type="Pfam" id="PF00908">
    <property type="entry name" value="dTDP_sugar_isom"/>
    <property type="match status" value="1"/>
</dbReference>
<dbReference type="InterPro" id="IPR011051">
    <property type="entry name" value="RmlC_Cupin_sf"/>
</dbReference>
<feature type="site" description="Participates in a stacking interaction with the thymidine ring of dTDP-4-oxo-6-deoxyglucose" evidence="4">
    <location>
        <position position="139"/>
    </location>
</feature>
<protein>
    <submittedName>
        <fullName evidence="5">dTDP-4-dehydrorhamnose 3,5-epimerase</fullName>
    </submittedName>
</protein>
<dbReference type="SUPFAM" id="SSF51182">
    <property type="entry name" value="RmlC-like cupins"/>
    <property type="match status" value="1"/>
</dbReference>
<accession>A0A918GW47</accession>
<dbReference type="AlphaFoldDB" id="A0A918GW47"/>
<proteinExistence type="inferred from homology"/>
<dbReference type="EMBL" id="BMQQ01000001">
    <property type="protein sequence ID" value="GGT13837.1"/>
    <property type="molecule type" value="Genomic_DNA"/>
</dbReference>
<dbReference type="InterPro" id="IPR000888">
    <property type="entry name" value="RmlC-like"/>
</dbReference>